<dbReference type="Pfam" id="PF24827">
    <property type="entry name" value="AstE_AspA_cat"/>
    <property type="match status" value="1"/>
</dbReference>
<name>A0A432GEJ8_9DELT</name>
<evidence type="ECO:0000256" key="4">
    <source>
        <dbReference type="ARBA" id="ARBA00022833"/>
    </source>
</evidence>
<proteinExistence type="predicted"/>
<dbReference type="PIRSF" id="PIRSF039012">
    <property type="entry name" value="ASP"/>
    <property type="match status" value="1"/>
</dbReference>
<comment type="cofactor">
    <cofactor evidence="1">
        <name>Zn(2+)</name>
        <dbReference type="ChEBI" id="CHEBI:29105"/>
    </cofactor>
</comment>
<dbReference type="InterPro" id="IPR055438">
    <property type="entry name" value="AstE_AspA_cat"/>
</dbReference>
<evidence type="ECO:0000256" key="2">
    <source>
        <dbReference type="ARBA" id="ARBA00022723"/>
    </source>
</evidence>
<dbReference type="CDD" id="cd06252">
    <property type="entry name" value="M14_ASTE_ASPA-like"/>
    <property type="match status" value="1"/>
</dbReference>
<dbReference type="SUPFAM" id="SSF53187">
    <property type="entry name" value="Zn-dependent exopeptidases"/>
    <property type="match status" value="1"/>
</dbReference>
<dbReference type="PANTHER" id="PTHR37326:SF1">
    <property type="entry name" value="BLL3975 PROTEIN"/>
    <property type="match status" value="1"/>
</dbReference>
<feature type="domain" description="Succinylglutamate desuccinylase/Aspartoacylase catalytic" evidence="5">
    <location>
        <begin position="50"/>
        <end position="236"/>
    </location>
</feature>
<sequence length="337" mass="36388">MNHTEPKVSATIDLLADGKHHGHLIIPHSRNESGWGAVHLPIVSIRNGAGQTMLLTGGNHGDEYEGPIALMKLARTLEAGGIRGQVIIIPALNFPAVLTGSRLSPIDGVNMNRAFPGRRDGSVSLMIAHFVHHKILPLADVVLDIHSGGKTMMFSPFACYHRIPDAEVMERAKQAMLAFGAPISLELVELDAEGMLDTEVEEMGKIFVGCELGGGGTSTPETVLITEIGVRNLLAHFEIIDEKPLSCEDRGLPPTRLMHMPDSDCYLISNDAGIYETLIDLDETVKKGDAVGQVHFPEKLERQPVVYCAGRDGTLIGRTHKALVGIGDFLGMIATEM</sequence>
<evidence type="ECO:0000313" key="7">
    <source>
        <dbReference type="Proteomes" id="UP000287176"/>
    </source>
</evidence>
<organism evidence="6 7">
    <name type="scientific">SAR324 cluster bacterium</name>
    <dbReference type="NCBI Taxonomy" id="2024889"/>
    <lineage>
        <taxon>Bacteria</taxon>
        <taxon>Deltaproteobacteria</taxon>
        <taxon>SAR324 cluster</taxon>
    </lineage>
</organism>
<dbReference type="AlphaFoldDB" id="A0A432GEJ8"/>
<dbReference type="EMBL" id="QNZI01000281">
    <property type="protein sequence ID" value="RTZ82259.1"/>
    <property type="molecule type" value="Genomic_DNA"/>
</dbReference>
<evidence type="ECO:0000313" key="6">
    <source>
        <dbReference type="EMBL" id="RTZ82259.1"/>
    </source>
</evidence>
<evidence type="ECO:0000256" key="1">
    <source>
        <dbReference type="ARBA" id="ARBA00001947"/>
    </source>
</evidence>
<protein>
    <submittedName>
        <fullName evidence="6">N-alpha-acetyl diaminobutyric acid deacetylase DoeB</fullName>
    </submittedName>
</protein>
<dbReference type="InterPro" id="IPR053138">
    <property type="entry name" value="N-alpha-Ac-DABA_deacetylase"/>
</dbReference>
<reference evidence="6 7" key="1">
    <citation type="submission" date="2018-06" db="EMBL/GenBank/DDBJ databases">
        <title>Combined omics and stable isotope probing to characterize newly discovered Mariana Back-Arc vent microbial communities.</title>
        <authorList>
            <person name="Trembath-Reichert E."/>
            <person name="Huber J.A."/>
        </authorList>
    </citation>
    <scope>NUCLEOTIDE SEQUENCE [LARGE SCALE GENOMIC DNA]</scope>
    <source>
        <strain evidence="6">MAG 24</strain>
    </source>
</reference>
<evidence type="ECO:0000259" key="5">
    <source>
        <dbReference type="Pfam" id="PF24827"/>
    </source>
</evidence>
<keyword evidence="2" id="KW-0479">Metal-binding</keyword>
<keyword evidence="4" id="KW-0862">Zinc</keyword>
<evidence type="ECO:0000256" key="3">
    <source>
        <dbReference type="ARBA" id="ARBA00022801"/>
    </source>
</evidence>
<comment type="caution">
    <text evidence="6">The sequence shown here is derived from an EMBL/GenBank/DDBJ whole genome shotgun (WGS) entry which is preliminary data.</text>
</comment>
<keyword evidence="3" id="KW-0378">Hydrolase</keyword>
<dbReference type="PANTHER" id="PTHR37326">
    <property type="entry name" value="BLL3975 PROTEIN"/>
    <property type="match status" value="1"/>
</dbReference>
<gene>
    <name evidence="6" type="ORF">DSY94_10705</name>
</gene>
<accession>A0A432GEJ8</accession>
<dbReference type="InterPro" id="IPR043795">
    <property type="entry name" value="N-alpha-Ac-DABA-like"/>
</dbReference>
<dbReference type="Proteomes" id="UP000287176">
    <property type="component" value="Unassembled WGS sequence"/>
</dbReference>
<dbReference type="GO" id="GO:0046872">
    <property type="term" value="F:metal ion binding"/>
    <property type="evidence" value="ECO:0007669"/>
    <property type="project" value="UniProtKB-KW"/>
</dbReference>
<dbReference type="GO" id="GO:0016788">
    <property type="term" value="F:hydrolase activity, acting on ester bonds"/>
    <property type="evidence" value="ECO:0007669"/>
    <property type="project" value="InterPro"/>
</dbReference>
<dbReference type="GO" id="GO:0016811">
    <property type="term" value="F:hydrolase activity, acting on carbon-nitrogen (but not peptide) bonds, in linear amides"/>
    <property type="evidence" value="ECO:0007669"/>
    <property type="project" value="InterPro"/>
</dbReference>
<dbReference type="Gene3D" id="3.40.630.10">
    <property type="entry name" value="Zn peptidases"/>
    <property type="match status" value="1"/>
</dbReference>